<organism evidence="3 4">
    <name type="scientific">Aphis craccivora</name>
    <name type="common">Cowpea aphid</name>
    <dbReference type="NCBI Taxonomy" id="307492"/>
    <lineage>
        <taxon>Eukaryota</taxon>
        <taxon>Metazoa</taxon>
        <taxon>Ecdysozoa</taxon>
        <taxon>Arthropoda</taxon>
        <taxon>Hexapoda</taxon>
        <taxon>Insecta</taxon>
        <taxon>Pterygota</taxon>
        <taxon>Neoptera</taxon>
        <taxon>Paraneoptera</taxon>
        <taxon>Hemiptera</taxon>
        <taxon>Sternorrhyncha</taxon>
        <taxon>Aphidomorpha</taxon>
        <taxon>Aphidoidea</taxon>
        <taxon>Aphididae</taxon>
        <taxon>Aphidini</taxon>
        <taxon>Aphis</taxon>
        <taxon>Aphis</taxon>
    </lineage>
</organism>
<dbReference type="PANTHER" id="PTHR19303:SF71">
    <property type="entry name" value="ZINC FINGER PHD-TYPE DOMAIN-CONTAINING PROTEIN"/>
    <property type="match status" value="1"/>
</dbReference>
<reference evidence="3 4" key="1">
    <citation type="submission" date="2019-08" db="EMBL/GenBank/DDBJ databases">
        <title>Whole genome of Aphis craccivora.</title>
        <authorList>
            <person name="Voronova N.V."/>
            <person name="Shulinski R.S."/>
            <person name="Bandarenka Y.V."/>
            <person name="Zhorov D.G."/>
            <person name="Warner D."/>
        </authorList>
    </citation>
    <scope>NUCLEOTIDE SEQUENCE [LARGE SCALE GENOMIC DNA]</scope>
    <source>
        <strain evidence="3">180601</strain>
        <tissue evidence="3">Whole Body</tissue>
    </source>
</reference>
<sequence length="596" mass="67586">MVYKYILKTKQGSWTENDLQMAMFECQNGTKILTASVMYKIPFSTLYRHFKPGRVDKHLGRFRSTFSPEQEQELVSYLKEMDSVFYGLSKSDFKSLVAVYAQKNNIDHPKSWDISGLAGDDWLAYFLKRNPNIVLRTPEPTSVARARGFNRPQVERFFKLLEEQYNICDSDATRVYNMDETGISTTINKPPKVFLITGKKQVGVISSAERGKLTTVIGCCNAAGSFIPPFFIFARQKMQPRLMDGAPPGSIGHCSASGWTNGDLFLMWLQFFVEIVRPTPDKKVILVLDNHESHKYYPALKYAVENHITFVSFAPHTTHKMQPLDKSVFGPIKNPAYLKGATPLNAVNGFKATGLWPLNPFIFGDEDYAPASVTDRPMMNLPVSDSDTYIPSTSLEPAEMNLSILESDTNIPNTSLEPVMNFPISESDTNTPSTSLEPIINSTILKPTSYVKTTPKNTKKMYTNCIDDQKVSPSEIRPIPKFDLAKISTRKRKGQRAEVLTSSPIKKLQYERLKNAEVKATKILPKRKVKKTSKQKPNQNKDESESNLMCLICSEKYLKEPEGKPLEDWIMCCICEKWYHEDCTSYLGKSQFICDF</sequence>
<dbReference type="InterPro" id="IPR011011">
    <property type="entry name" value="Znf_FYVE_PHD"/>
</dbReference>
<comment type="subcellular location">
    <subcellularLocation>
        <location evidence="1">Nucleus</location>
    </subcellularLocation>
</comment>
<dbReference type="Gene3D" id="1.10.10.60">
    <property type="entry name" value="Homeodomain-like"/>
    <property type="match status" value="1"/>
</dbReference>
<dbReference type="InterPro" id="IPR013083">
    <property type="entry name" value="Znf_RING/FYVE/PHD"/>
</dbReference>
<feature type="non-terminal residue" evidence="3">
    <location>
        <position position="596"/>
    </location>
</feature>
<feature type="domain" description="DDE-1" evidence="2">
    <location>
        <begin position="214"/>
        <end position="334"/>
    </location>
</feature>
<dbReference type="InterPro" id="IPR004875">
    <property type="entry name" value="DDE_SF_endonuclease_dom"/>
</dbReference>
<dbReference type="AlphaFoldDB" id="A0A6G0VUN7"/>
<protein>
    <submittedName>
        <fullName evidence="3">Tigger transposable element-derived protein 6-like</fullName>
    </submittedName>
</protein>
<dbReference type="InterPro" id="IPR050863">
    <property type="entry name" value="CenT-Element_Derived"/>
</dbReference>
<dbReference type="PANTHER" id="PTHR19303">
    <property type="entry name" value="TRANSPOSON"/>
    <property type="match status" value="1"/>
</dbReference>
<dbReference type="Pfam" id="PF03184">
    <property type="entry name" value="DDE_1"/>
    <property type="match status" value="1"/>
</dbReference>
<evidence type="ECO:0000256" key="1">
    <source>
        <dbReference type="ARBA" id="ARBA00004123"/>
    </source>
</evidence>
<dbReference type="Proteomes" id="UP000478052">
    <property type="component" value="Unassembled WGS sequence"/>
</dbReference>
<dbReference type="GO" id="GO:0005634">
    <property type="term" value="C:nucleus"/>
    <property type="evidence" value="ECO:0007669"/>
    <property type="project" value="UniProtKB-SubCell"/>
</dbReference>
<evidence type="ECO:0000313" key="4">
    <source>
        <dbReference type="Proteomes" id="UP000478052"/>
    </source>
</evidence>
<dbReference type="OrthoDB" id="6626584at2759"/>
<dbReference type="SUPFAM" id="SSF57903">
    <property type="entry name" value="FYVE/PHD zinc finger"/>
    <property type="match status" value="1"/>
</dbReference>
<dbReference type="InterPro" id="IPR009057">
    <property type="entry name" value="Homeodomain-like_sf"/>
</dbReference>
<keyword evidence="4" id="KW-1185">Reference proteome</keyword>
<gene>
    <name evidence="3" type="ORF">FWK35_00037699</name>
</gene>
<accession>A0A6G0VUN7</accession>
<evidence type="ECO:0000313" key="3">
    <source>
        <dbReference type="EMBL" id="KAF0709337.1"/>
    </source>
</evidence>
<proteinExistence type="predicted"/>
<dbReference type="EMBL" id="VUJU01011936">
    <property type="protein sequence ID" value="KAF0709337.1"/>
    <property type="molecule type" value="Genomic_DNA"/>
</dbReference>
<comment type="caution">
    <text evidence="3">The sequence shown here is derived from an EMBL/GenBank/DDBJ whole genome shotgun (WGS) entry which is preliminary data.</text>
</comment>
<evidence type="ECO:0000259" key="2">
    <source>
        <dbReference type="Pfam" id="PF03184"/>
    </source>
</evidence>
<dbReference type="Gene3D" id="3.30.40.10">
    <property type="entry name" value="Zinc/RING finger domain, C3HC4 (zinc finger)"/>
    <property type="match status" value="1"/>
</dbReference>
<dbReference type="SUPFAM" id="SSF46689">
    <property type="entry name" value="Homeodomain-like"/>
    <property type="match status" value="1"/>
</dbReference>
<dbReference type="GO" id="GO:0003677">
    <property type="term" value="F:DNA binding"/>
    <property type="evidence" value="ECO:0007669"/>
    <property type="project" value="TreeGrafter"/>
</dbReference>
<name>A0A6G0VUN7_APHCR</name>